<gene>
    <name evidence="1" type="ORF">Tci_047296</name>
</gene>
<sequence length="89" mass="10282">MLELRADVKLKDTIMVAMPKLVGEGFYMRTIHAKYKWKPPKCSSCKVFSHALDEFPKKIVSDVMKNLKNRRQATRGVQVGPKMEFKPTK</sequence>
<evidence type="ECO:0000313" key="1">
    <source>
        <dbReference type="EMBL" id="GEU75318.1"/>
    </source>
</evidence>
<dbReference type="EMBL" id="BKCJ010007060">
    <property type="protein sequence ID" value="GEU75318.1"/>
    <property type="molecule type" value="Genomic_DNA"/>
</dbReference>
<comment type="caution">
    <text evidence="1">The sequence shown here is derived from an EMBL/GenBank/DDBJ whole genome shotgun (WGS) entry which is preliminary data.</text>
</comment>
<dbReference type="AlphaFoldDB" id="A0A6L2MMY2"/>
<protein>
    <submittedName>
        <fullName evidence="1">Zinc knuckle CX2CX4HX4C</fullName>
    </submittedName>
</protein>
<reference evidence="1" key="1">
    <citation type="journal article" date="2019" name="Sci. Rep.">
        <title>Draft genome of Tanacetum cinerariifolium, the natural source of mosquito coil.</title>
        <authorList>
            <person name="Yamashiro T."/>
            <person name="Shiraishi A."/>
            <person name="Satake H."/>
            <person name="Nakayama K."/>
        </authorList>
    </citation>
    <scope>NUCLEOTIDE SEQUENCE</scope>
</reference>
<name>A0A6L2MMY2_TANCI</name>
<accession>A0A6L2MMY2</accession>
<organism evidence="1">
    <name type="scientific">Tanacetum cinerariifolium</name>
    <name type="common">Dalmatian daisy</name>
    <name type="synonym">Chrysanthemum cinerariifolium</name>
    <dbReference type="NCBI Taxonomy" id="118510"/>
    <lineage>
        <taxon>Eukaryota</taxon>
        <taxon>Viridiplantae</taxon>
        <taxon>Streptophyta</taxon>
        <taxon>Embryophyta</taxon>
        <taxon>Tracheophyta</taxon>
        <taxon>Spermatophyta</taxon>
        <taxon>Magnoliopsida</taxon>
        <taxon>eudicotyledons</taxon>
        <taxon>Gunneridae</taxon>
        <taxon>Pentapetalae</taxon>
        <taxon>asterids</taxon>
        <taxon>campanulids</taxon>
        <taxon>Asterales</taxon>
        <taxon>Asteraceae</taxon>
        <taxon>Asteroideae</taxon>
        <taxon>Anthemideae</taxon>
        <taxon>Anthemidinae</taxon>
        <taxon>Tanacetum</taxon>
    </lineage>
</organism>
<proteinExistence type="predicted"/>